<dbReference type="FunFam" id="3.40.50.1100:FF:000004">
    <property type="entry name" value="Tryptophan synthase beta chain"/>
    <property type="match status" value="1"/>
</dbReference>
<dbReference type="InterPro" id="IPR036052">
    <property type="entry name" value="TrpB-like_PALP_sf"/>
</dbReference>
<evidence type="ECO:0000313" key="13">
    <source>
        <dbReference type="EMBL" id="AJE34038.1"/>
    </source>
</evidence>
<dbReference type="EC" id="4.2.1.20" evidence="11"/>
<keyword evidence="7 11" id="KW-0663">Pyridoxal phosphate</keyword>
<keyword evidence="8 11" id="KW-0057">Aromatic amino acid biosynthesis</keyword>
<dbReference type="InterPro" id="IPR023026">
    <property type="entry name" value="Trp_synth_beta/beta-like"/>
</dbReference>
<dbReference type="PANTHER" id="PTHR48077">
    <property type="entry name" value="TRYPTOPHAN SYNTHASE-RELATED"/>
    <property type="match status" value="1"/>
</dbReference>
<dbReference type="OrthoDB" id="9766131at2"/>
<dbReference type="KEGG" id="chm:B842_10945"/>
<dbReference type="UniPathway" id="UPA00035">
    <property type="reaction ID" value="UER00044"/>
</dbReference>
<evidence type="ECO:0000256" key="8">
    <source>
        <dbReference type="ARBA" id="ARBA00023141"/>
    </source>
</evidence>
<keyword evidence="6 11" id="KW-0822">Tryptophan biosynthesis</keyword>
<evidence type="ECO:0000256" key="4">
    <source>
        <dbReference type="ARBA" id="ARBA00011270"/>
    </source>
</evidence>
<dbReference type="EMBL" id="CP005286">
    <property type="protein sequence ID" value="AJE34038.1"/>
    <property type="molecule type" value="Genomic_DNA"/>
</dbReference>
<dbReference type="STRING" id="1223515.B842_10945"/>
<organism evidence="13 14">
    <name type="scientific">Corynebacterium humireducens NBRC 106098 = DSM 45392</name>
    <dbReference type="NCBI Taxonomy" id="1223515"/>
    <lineage>
        <taxon>Bacteria</taxon>
        <taxon>Bacillati</taxon>
        <taxon>Actinomycetota</taxon>
        <taxon>Actinomycetes</taxon>
        <taxon>Mycobacteriales</taxon>
        <taxon>Corynebacteriaceae</taxon>
        <taxon>Corynebacterium</taxon>
    </lineage>
</organism>
<keyword evidence="5 11" id="KW-0028">Amino-acid biosynthesis</keyword>
<protein>
    <recommendedName>
        <fullName evidence="11">Tryptophan synthase beta chain</fullName>
        <ecNumber evidence="11">4.2.1.20</ecNumber>
    </recommendedName>
</protein>
<evidence type="ECO:0000256" key="6">
    <source>
        <dbReference type="ARBA" id="ARBA00022822"/>
    </source>
</evidence>
<sequence length="448" mass="48230">MNLTPRLHDNPEIPAGEARETILPAYFGKFGGQFVPPMLYPVLDELERAYAEALEDEEFIAELDKLYRSYLGRPTPVTECVNLPREGKGRGHARIFLKREDLVHGGAHKGNQVMAQALLAKKLGKTRLIAETGAGQHGTATAMAAARFGMDCTIYMGARDIARQQANVYRMRLMGAEVVAVDEDGGNGLQNAVDVALLDWVESYETTHYLLGTAAGPHPFPSLVKEYHRVISKESREQMLAEVGRLPDAVIAAVGGGSNAIGAFAEYYGDTDVQLIGAEPAGEGLDSGKHGAPLNRGRVGILHGSRSYVMLGEGDDDVLNSHSISAGLDYPGIGPEHAWLMETGRATYVGATDAEALQAFRMLTRYEGIIPALESSHALAHALKLAEQDEAEGRTDRVYLVNLSGRGDKDVNYVRRMLGDAADLDPDTHGVEKLDVAGAIAALEAEAD</sequence>
<evidence type="ECO:0000256" key="2">
    <source>
        <dbReference type="ARBA" id="ARBA00004733"/>
    </source>
</evidence>
<dbReference type="GO" id="GO:0005737">
    <property type="term" value="C:cytoplasm"/>
    <property type="evidence" value="ECO:0007669"/>
    <property type="project" value="TreeGrafter"/>
</dbReference>
<evidence type="ECO:0000256" key="1">
    <source>
        <dbReference type="ARBA" id="ARBA00001933"/>
    </source>
</evidence>
<evidence type="ECO:0000313" key="14">
    <source>
        <dbReference type="Proteomes" id="UP000031524"/>
    </source>
</evidence>
<evidence type="ECO:0000256" key="5">
    <source>
        <dbReference type="ARBA" id="ARBA00022605"/>
    </source>
</evidence>
<dbReference type="SUPFAM" id="SSF53686">
    <property type="entry name" value="Tryptophan synthase beta subunit-like PLP-dependent enzymes"/>
    <property type="match status" value="1"/>
</dbReference>
<gene>
    <name evidence="11" type="primary">trpB</name>
    <name evidence="13" type="ORF">B842_10945</name>
</gene>
<evidence type="ECO:0000256" key="9">
    <source>
        <dbReference type="ARBA" id="ARBA00023239"/>
    </source>
</evidence>
<keyword evidence="9 11" id="KW-0456">Lyase</keyword>
<dbReference type="NCBIfam" id="TIGR00263">
    <property type="entry name" value="trpB"/>
    <property type="match status" value="1"/>
</dbReference>
<comment type="subunit">
    <text evidence="4 11">Tetramer of two alpha and two beta chains.</text>
</comment>
<dbReference type="AlphaFoldDB" id="A0A0B5DCW1"/>
<evidence type="ECO:0000256" key="10">
    <source>
        <dbReference type="ARBA" id="ARBA00049047"/>
    </source>
</evidence>
<dbReference type="Pfam" id="PF00291">
    <property type="entry name" value="PALP"/>
    <property type="match status" value="1"/>
</dbReference>
<dbReference type="PIRSF" id="PIRSF001413">
    <property type="entry name" value="Trp_syn_beta"/>
    <property type="match status" value="1"/>
</dbReference>
<comment type="similarity">
    <text evidence="3 11">Belongs to the TrpB family.</text>
</comment>
<dbReference type="CDD" id="cd06446">
    <property type="entry name" value="Trp-synth_B"/>
    <property type="match status" value="1"/>
</dbReference>
<evidence type="ECO:0000256" key="7">
    <source>
        <dbReference type="ARBA" id="ARBA00022898"/>
    </source>
</evidence>
<comment type="cofactor">
    <cofactor evidence="1 11">
        <name>pyridoxal 5'-phosphate</name>
        <dbReference type="ChEBI" id="CHEBI:597326"/>
    </cofactor>
</comment>
<dbReference type="Gene3D" id="3.40.50.1100">
    <property type="match status" value="2"/>
</dbReference>
<feature type="modified residue" description="N6-(pyridoxal phosphate)lysine" evidence="11">
    <location>
        <position position="109"/>
    </location>
</feature>
<dbReference type="InterPro" id="IPR001926">
    <property type="entry name" value="TrpB-like_PALP"/>
</dbReference>
<dbReference type="InterPro" id="IPR006653">
    <property type="entry name" value="Trp_synth_b_CS"/>
</dbReference>
<comment type="function">
    <text evidence="11">The beta subunit is responsible for the synthesis of L-tryptophan from indole and L-serine.</text>
</comment>
<evidence type="ECO:0000256" key="3">
    <source>
        <dbReference type="ARBA" id="ARBA00009982"/>
    </source>
</evidence>
<feature type="domain" description="Tryptophan synthase beta chain-like PALP" evidence="12">
    <location>
        <begin position="73"/>
        <end position="399"/>
    </location>
</feature>
<dbReference type="PANTHER" id="PTHR48077:SF3">
    <property type="entry name" value="TRYPTOPHAN SYNTHASE"/>
    <property type="match status" value="1"/>
</dbReference>
<proteinExistence type="inferred from homology"/>
<comment type="pathway">
    <text evidence="2 11">Amino-acid biosynthesis; L-tryptophan biosynthesis; L-tryptophan from chorismate: step 5/5.</text>
</comment>
<dbReference type="PROSITE" id="PS00168">
    <property type="entry name" value="TRP_SYNTHASE_BETA"/>
    <property type="match status" value="1"/>
</dbReference>
<dbReference type="HOGENOM" id="CLU_016734_3_1_11"/>
<reference evidence="13 14" key="1">
    <citation type="submission" date="2013-04" db="EMBL/GenBank/DDBJ databases">
        <title>Complete genome sequence of Corynebacterium humireducens DSM 45392(T), isolated from a wastewater-fed microbial fuel cell.</title>
        <authorList>
            <person name="Ruckert C."/>
            <person name="Albersmeier A."/>
            <person name="Kalinowski J."/>
        </authorList>
    </citation>
    <scope>NUCLEOTIDE SEQUENCE [LARGE SCALE GENOMIC DNA]</scope>
    <source>
        <strain evidence="14">MFC-5</strain>
    </source>
</reference>
<dbReference type="InterPro" id="IPR006654">
    <property type="entry name" value="Trp_synth_beta"/>
</dbReference>
<accession>A0A0B5DCW1</accession>
<name>A0A0B5DCW1_9CORY</name>
<dbReference type="Proteomes" id="UP000031524">
    <property type="component" value="Chromosome"/>
</dbReference>
<dbReference type="HAMAP" id="MF_00133">
    <property type="entry name" value="Trp_synth_beta"/>
    <property type="match status" value="1"/>
</dbReference>
<dbReference type="GO" id="GO:0004834">
    <property type="term" value="F:tryptophan synthase activity"/>
    <property type="evidence" value="ECO:0007669"/>
    <property type="project" value="UniProtKB-UniRule"/>
</dbReference>
<keyword evidence="14" id="KW-1185">Reference proteome</keyword>
<dbReference type="RefSeq" id="WP_052437901.1">
    <property type="nucleotide sequence ID" value="NZ_BCSU01000001.1"/>
</dbReference>
<evidence type="ECO:0000259" key="12">
    <source>
        <dbReference type="Pfam" id="PF00291"/>
    </source>
</evidence>
<evidence type="ECO:0000256" key="11">
    <source>
        <dbReference type="HAMAP-Rule" id="MF_00133"/>
    </source>
</evidence>
<comment type="catalytic activity">
    <reaction evidence="10 11">
        <text>(1S,2R)-1-C-(indol-3-yl)glycerol 3-phosphate + L-serine = D-glyceraldehyde 3-phosphate + L-tryptophan + H2O</text>
        <dbReference type="Rhea" id="RHEA:10532"/>
        <dbReference type="ChEBI" id="CHEBI:15377"/>
        <dbReference type="ChEBI" id="CHEBI:33384"/>
        <dbReference type="ChEBI" id="CHEBI:57912"/>
        <dbReference type="ChEBI" id="CHEBI:58866"/>
        <dbReference type="ChEBI" id="CHEBI:59776"/>
        <dbReference type="EC" id="4.2.1.20"/>
    </reaction>
</comment>